<comment type="cofactor">
    <cofactor evidence="7">
        <name>Mg(2+)</name>
        <dbReference type="ChEBI" id="CHEBI:18420"/>
    </cofactor>
</comment>
<evidence type="ECO:0000256" key="7">
    <source>
        <dbReference type="HAMAP-Rule" id="MF_01595"/>
    </source>
</evidence>
<evidence type="ECO:0000256" key="8">
    <source>
        <dbReference type="SAM" id="MobiDB-lite"/>
    </source>
</evidence>
<dbReference type="Pfam" id="PF00013">
    <property type="entry name" value="KH_1"/>
    <property type="match status" value="1"/>
</dbReference>
<gene>
    <name evidence="7" type="primary">pnp</name>
    <name evidence="10" type="ORF">Cyrtocomes_00035</name>
</gene>
<dbReference type="SUPFAM" id="SSF55666">
    <property type="entry name" value="Ribonuclease PH domain 2-like"/>
    <property type="match status" value="2"/>
</dbReference>
<dbReference type="InterPro" id="IPR015848">
    <property type="entry name" value="PNPase_PH_RNA-bd_bac/org-type"/>
</dbReference>
<comment type="subcellular location">
    <subcellularLocation>
        <location evidence="7">Cytoplasm</location>
    </subcellularLocation>
</comment>
<feature type="region of interest" description="Disordered" evidence="8">
    <location>
        <begin position="683"/>
        <end position="784"/>
    </location>
</feature>
<dbReference type="SUPFAM" id="SSF50249">
    <property type="entry name" value="Nucleic acid-binding proteins"/>
    <property type="match status" value="1"/>
</dbReference>
<keyword evidence="5 7" id="KW-0460">Magnesium</keyword>
<dbReference type="CDD" id="cd02393">
    <property type="entry name" value="KH-I_PNPase"/>
    <property type="match status" value="1"/>
</dbReference>
<dbReference type="PROSITE" id="PS50084">
    <property type="entry name" value="KH_TYPE_1"/>
    <property type="match status" value="1"/>
</dbReference>
<dbReference type="InterPro" id="IPR004088">
    <property type="entry name" value="KH_dom_type_1"/>
</dbReference>
<comment type="caution">
    <text evidence="10">The sequence shown here is derived from an EMBL/GenBank/DDBJ whole genome shotgun (WGS) entry which is preliminary data.</text>
</comment>
<dbReference type="Pfam" id="PF03725">
    <property type="entry name" value="RNase_PH_C"/>
    <property type="match status" value="1"/>
</dbReference>
<accession>A0ABU5L790</accession>
<dbReference type="InterPro" id="IPR003029">
    <property type="entry name" value="S1_domain"/>
</dbReference>
<comment type="catalytic activity">
    <reaction evidence="7">
        <text>RNA(n+1) + phosphate = RNA(n) + a ribonucleoside 5'-diphosphate</text>
        <dbReference type="Rhea" id="RHEA:22096"/>
        <dbReference type="Rhea" id="RHEA-COMP:14527"/>
        <dbReference type="Rhea" id="RHEA-COMP:17342"/>
        <dbReference type="ChEBI" id="CHEBI:43474"/>
        <dbReference type="ChEBI" id="CHEBI:57930"/>
        <dbReference type="ChEBI" id="CHEBI:140395"/>
        <dbReference type="EC" id="2.7.7.8"/>
    </reaction>
</comment>
<keyword evidence="11" id="KW-1185">Reference proteome</keyword>
<dbReference type="HAMAP" id="MF_01595">
    <property type="entry name" value="PNPase"/>
    <property type="match status" value="1"/>
</dbReference>
<feature type="compositionally biased region" description="Basic and acidic residues" evidence="8">
    <location>
        <begin position="729"/>
        <end position="763"/>
    </location>
</feature>
<dbReference type="Pfam" id="PF01138">
    <property type="entry name" value="RNase_PH"/>
    <property type="match status" value="2"/>
</dbReference>
<evidence type="ECO:0000256" key="3">
    <source>
        <dbReference type="ARBA" id="ARBA00022679"/>
    </source>
</evidence>
<dbReference type="PIRSF" id="PIRSF005499">
    <property type="entry name" value="PNPase"/>
    <property type="match status" value="1"/>
</dbReference>
<dbReference type="Proteomes" id="UP001293791">
    <property type="component" value="Unassembled WGS sequence"/>
</dbReference>
<dbReference type="InterPro" id="IPR015847">
    <property type="entry name" value="ExoRNase_PH_dom2"/>
</dbReference>
<keyword evidence="3 7" id="KW-0808">Transferase</keyword>
<dbReference type="InterPro" id="IPR027408">
    <property type="entry name" value="PNPase/RNase_PH_dom_sf"/>
</dbReference>
<dbReference type="SMART" id="SM00322">
    <property type="entry name" value="KH"/>
    <property type="match status" value="1"/>
</dbReference>
<dbReference type="Gene3D" id="3.30.1370.10">
    <property type="entry name" value="K Homology domain, type 1"/>
    <property type="match status" value="1"/>
</dbReference>
<dbReference type="NCBIfam" id="NF008805">
    <property type="entry name" value="PRK11824.1"/>
    <property type="match status" value="1"/>
</dbReference>
<evidence type="ECO:0000313" key="10">
    <source>
        <dbReference type="EMBL" id="MDZ5761679.1"/>
    </source>
</evidence>
<dbReference type="Gene3D" id="3.30.230.70">
    <property type="entry name" value="GHMP Kinase, N-terminal domain"/>
    <property type="match status" value="2"/>
</dbReference>
<feature type="domain" description="S1 motif" evidence="9">
    <location>
        <begin position="615"/>
        <end position="683"/>
    </location>
</feature>
<dbReference type="CDD" id="cd11363">
    <property type="entry name" value="RNase_PH_PNPase_1"/>
    <property type="match status" value="1"/>
</dbReference>
<evidence type="ECO:0000313" key="11">
    <source>
        <dbReference type="Proteomes" id="UP001293791"/>
    </source>
</evidence>
<feature type="binding site" evidence="7">
    <location>
        <position position="479"/>
    </location>
    <ligand>
        <name>Mg(2+)</name>
        <dbReference type="ChEBI" id="CHEBI:18420"/>
    </ligand>
</feature>
<evidence type="ECO:0000256" key="1">
    <source>
        <dbReference type="ARBA" id="ARBA00007404"/>
    </source>
</evidence>
<dbReference type="RefSeq" id="WP_322497192.1">
    <property type="nucleotide sequence ID" value="NZ_JARGYT010000001.1"/>
</dbReference>
<keyword evidence="6 7" id="KW-0694">RNA-binding</keyword>
<evidence type="ECO:0000256" key="6">
    <source>
        <dbReference type="ARBA" id="ARBA00022884"/>
    </source>
</evidence>
<dbReference type="Gene3D" id="2.40.50.140">
    <property type="entry name" value="Nucleic acid-binding proteins"/>
    <property type="match status" value="1"/>
</dbReference>
<evidence type="ECO:0000256" key="2">
    <source>
        <dbReference type="ARBA" id="ARBA00022490"/>
    </source>
</evidence>
<protein>
    <recommendedName>
        <fullName evidence="7">Polyribonucleotide nucleotidyltransferase</fullName>
        <ecNumber evidence="7">2.7.7.8</ecNumber>
    </recommendedName>
    <alternativeName>
        <fullName evidence="7">Polynucleotide phosphorylase</fullName>
        <shortName evidence="7">PNPase</shortName>
    </alternativeName>
</protein>
<feature type="compositionally biased region" description="Basic and acidic residues" evidence="8">
    <location>
        <begin position="683"/>
        <end position="705"/>
    </location>
</feature>
<dbReference type="InterPro" id="IPR012340">
    <property type="entry name" value="NA-bd_OB-fold"/>
</dbReference>
<dbReference type="SMART" id="SM00316">
    <property type="entry name" value="S1"/>
    <property type="match status" value="1"/>
</dbReference>
<dbReference type="Pfam" id="PF03726">
    <property type="entry name" value="PNPase"/>
    <property type="match status" value="1"/>
</dbReference>
<dbReference type="EMBL" id="JARGYT010000001">
    <property type="protein sequence ID" value="MDZ5761679.1"/>
    <property type="molecule type" value="Genomic_DNA"/>
</dbReference>
<name>A0ABU5L790_9RICK</name>
<evidence type="ECO:0000256" key="4">
    <source>
        <dbReference type="ARBA" id="ARBA00022695"/>
    </source>
</evidence>
<dbReference type="InterPro" id="IPR036612">
    <property type="entry name" value="KH_dom_type_1_sf"/>
</dbReference>
<feature type="binding site" evidence="7">
    <location>
        <position position="485"/>
    </location>
    <ligand>
        <name>Mg(2+)</name>
        <dbReference type="ChEBI" id="CHEBI:18420"/>
    </ligand>
</feature>
<reference evidence="10 11" key="1">
    <citation type="submission" date="2023-02" db="EMBL/GenBank/DDBJ databases">
        <title>Host association and intracellularity evolved multiple times independently in the Rickettsiales.</title>
        <authorList>
            <person name="Castelli M."/>
            <person name="Nardi T."/>
            <person name="Gammuto L."/>
            <person name="Bellinzona G."/>
            <person name="Sabaneyeva E."/>
            <person name="Potekhin A."/>
            <person name="Serra V."/>
            <person name="Petroni G."/>
            <person name="Sassera D."/>
        </authorList>
    </citation>
    <scope>NUCLEOTIDE SEQUENCE [LARGE SCALE GENOMIC DNA]</scope>
    <source>
        <strain evidence="10 11">BOD18</strain>
    </source>
</reference>
<evidence type="ECO:0000259" key="9">
    <source>
        <dbReference type="PROSITE" id="PS50126"/>
    </source>
</evidence>
<dbReference type="PANTHER" id="PTHR11252">
    <property type="entry name" value="POLYRIBONUCLEOTIDE NUCLEOTIDYLTRANSFERASE"/>
    <property type="match status" value="1"/>
</dbReference>
<dbReference type="NCBIfam" id="TIGR03591">
    <property type="entry name" value="polynuc_phos"/>
    <property type="match status" value="1"/>
</dbReference>
<dbReference type="EC" id="2.7.7.8" evidence="7"/>
<dbReference type="PANTHER" id="PTHR11252:SF0">
    <property type="entry name" value="POLYRIBONUCLEOTIDE NUCLEOTIDYLTRANSFERASE 1, MITOCHONDRIAL"/>
    <property type="match status" value="1"/>
</dbReference>
<dbReference type="CDD" id="cd11364">
    <property type="entry name" value="RNase_PH_PNPase_2"/>
    <property type="match status" value="1"/>
</dbReference>
<keyword evidence="2 7" id="KW-0963">Cytoplasm</keyword>
<dbReference type="SUPFAM" id="SSF54211">
    <property type="entry name" value="Ribosomal protein S5 domain 2-like"/>
    <property type="match status" value="2"/>
</dbReference>
<dbReference type="PROSITE" id="PS50126">
    <property type="entry name" value="S1"/>
    <property type="match status" value="1"/>
</dbReference>
<proteinExistence type="inferred from homology"/>
<dbReference type="InterPro" id="IPR004087">
    <property type="entry name" value="KH_dom"/>
</dbReference>
<sequence length="784" mass="85657">MFKELRQEVLFGGESLSLSTGKIARHASGSVVVSMGGTVVLCAVVVNKSPSEDVDFFPLSVTYQEKFYAAGKFPGGFQKREGKPSDREVLISRLIDRPIRPLFPKGYRHEVSVVCTVLSYDPEYDPAVLSIIGSSAALCISDAPFMHTLAAVRVGFKNGAPVLNLSSSEDDTLDMVVAGTHDSIMMVESSSRELSQQVMLDALGFAHDHIKSLVAFVEGFAKEIRSGNKPQYVAQTNGSFEEVNLKIRNKVVTCYEEVQKVRRRKMISDLRSELSSNSPQEQLKDVMHSFDTICYQVMREKIVGTGVRADGRSVTDIRGIYGELDLLPRAHGSALFTRGDTQACVVVTLGSAQDEQIIDNITGSSTERLMLHYNFPPYSVGESGPMRPAGRREIGHGRLALRAISAVTPGKDVFPYTVKVVSEITESDGSSSMATVCGASLSMMASGIPLSSQVAGIAMGLIKDGDKCVILSDITGEEDYLGDMDFKIAGTKNGITAFQMDIKIPGINFSIFSNALSQAYTGIEHILGKMNEVIDSPRAVLSKYAPVIKDIKISKDKIKEVIGAGGKIIKDICERSGAKVDIKDSGDITIYGSNSDSANKALGMIEGIVAEPVVGQVYQGVVVKIAQFGAFVRFMGTKEGLVHVSELSTKRVEDISEVVQEEDEVNVRVIGIERDGKIRLSMREDSEERVGKPLRSSEGRFDSGARKRSFSSSSDDENKRYPSKPRSNTRGDSRDTRGDSRDTRGDSRDTRGDSRDTRGDSRDTRRKPQHSAESDIFFVKRKQY</sequence>
<dbReference type="InterPro" id="IPR012162">
    <property type="entry name" value="PNPase"/>
</dbReference>
<dbReference type="InterPro" id="IPR020568">
    <property type="entry name" value="Ribosomal_Su5_D2-typ_SF"/>
</dbReference>
<keyword evidence="4 7" id="KW-0548">Nucleotidyltransferase</keyword>
<organism evidence="10 11">
    <name type="scientific">Candidatus Cyrtobacter comes</name>
    <dbReference type="NCBI Taxonomy" id="675776"/>
    <lineage>
        <taxon>Bacteria</taxon>
        <taxon>Pseudomonadati</taxon>
        <taxon>Pseudomonadota</taxon>
        <taxon>Alphaproteobacteria</taxon>
        <taxon>Rickettsiales</taxon>
        <taxon>Candidatus Midichloriaceae</taxon>
        <taxon>Candidatus Cyrtobacter</taxon>
    </lineage>
</organism>
<dbReference type="SUPFAM" id="SSF54791">
    <property type="entry name" value="Eukaryotic type KH-domain (KH-domain type I)"/>
    <property type="match status" value="1"/>
</dbReference>
<keyword evidence="7" id="KW-0479">Metal-binding</keyword>
<dbReference type="Pfam" id="PF00575">
    <property type="entry name" value="S1"/>
    <property type="match status" value="1"/>
</dbReference>
<comment type="similarity">
    <text evidence="1 7">Belongs to the polyribonucleotide nucleotidyltransferase family.</text>
</comment>
<comment type="function">
    <text evidence="7">Involved in mRNA degradation. Catalyzes the phosphorolysis of single-stranded polyribonucleotides processively in the 3'- to 5'-direction.</text>
</comment>
<dbReference type="InterPro" id="IPR001247">
    <property type="entry name" value="ExoRNase_PH_dom1"/>
</dbReference>
<dbReference type="InterPro" id="IPR036345">
    <property type="entry name" value="ExoRNase_PH_dom2_sf"/>
</dbReference>
<evidence type="ECO:0000256" key="5">
    <source>
        <dbReference type="ARBA" id="ARBA00022842"/>
    </source>
</evidence>